<dbReference type="SUPFAM" id="SSF144091">
    <property type="entry name" value="Rhomboid-like"/>
    <property type="match status" value="1"/>
</dbReference>
<dbReference type="Pfam" id="PF01694">
    <property type="entry name" value="Rhomboid"/>
    <property type="match status" value="1"/>
</dbReference>
<gene>
    <name evidence="7" type="ORF">PbB2_02790</name>
</gene>
<dbReference type="RefSeq" id="WP_108985973.1">
    <property type="nucleotide sequence ID" value="NZ_BFBR01000010.1"/>
</dbReference>
<feature type="transmembrane region" description="Helical" evidence="5">
    <location>
        <begin position="144"/>
        <end position="167"/>
    </location>
</feature>
<evidence type="ECO:0000313" key="7">
    <source>
        <dbReference type="EMBL" id="GBF59098.1"/>
    </source>
</evidence>
<evidence type="ECO:0000256" key="3">
    <source>
        <dbReference type="ARBA" id="ARBA00022989"/>
    </source>
</evidence>
<keyword evidence="3 5" id="KW-1133">Transmembrane helix</keyword>
<protein>
    <recommendedName>
        <fullName evidence="6">Peptidase S54 rhomboid domain-containing protein</fullName>
    </recommendedName>
</protein>
<dbReference type="Gene3D" id="1.20.1540.10">
    <property type="entry name" value="Rhomboid-like"/>
    <property type="match status" value="1"/>
</dbReference>
<evidence type="ECO:0000313" key="8">
    <source>
        <dbReference type="Proteomes" id="UP000245086"/>
    </source>
</evidence>
<feature type="transmembrane region" description="Helical" evidence="5">
    <location>
        <begin position="173"/>
        <end position="191"/>
    </location>
</feature>
<dbReference type="GO" id="GO:0016020">
    <property type="term" value="C:membrane"/>
    <property type="evidence" value="ECO:0007669"/>
    <property type="project" value="UniProtKB-SubCell"/>
</dbReference>
<evidence type="ECO:0000256" key="4">
    <source>
        <dbReference type="ARBA" id="ARBA00023136"/>
    </source>
</evidence>
<feature type="transmembrane region" description="Helical" evidence="5">
    <location>
        <begin position="7"/>
        <end position="24"/>
    </location>
</feature>
<dbReference type="PANTHER" id="PTHR43066:SF11">
    <property type="entry name" value="PEPTIDASE S54 RHOMBOID DOMAIN-CONTAINING PROTEIN"/>
    <property type="match status" value="1"/>
</dbReference>
<organism evidence="7 8">
    <name type="scientific">Candidatus Phycosocius bacilliformis</name>
    <dbReference type="NCBI Taxonomy" id="1445552"/>
    <lineage>
        <taxon>Bacteria</taxon>
        <taxon>Pseudomonadati</taxon>
        <taxon>Pseudomonadota</taxon>
        <taxon>Alphaproteobacteria</taxon>
        <taxon>Caulobacterales</taxon>
        <taxon>Caulobacterales incertae sedis</taxon>
        <taxon>Candidatus Phycosocius</taxon>
    </lineage>
</organism>
<proteinExistence type="predicted"/>
<evidence type="ECO:0000259" key="6">
    <source>
        <dbReference type="Pfam" id="PF01694"/>
    </source>
</evidence>
<reference evidence="7 8" key="1">
    <citation type="journal article" date="2018" name="Genome Announc.">
        <title>Draft Genome Sequence of "Candidatus Phycosocius bacilliformis," an Alphaproteobacterial Ectosymbiont of the Hydrocarbon-Producing Green Alga Botryococcus braunii.</title>
        <authorList>
            <person name="Tanabe Y."/>
            <person name="Yamaguchi H."/>
            <person name="Watanabe M.M."/>
        </authorList>
    </citation>
    <scope>NUCLEOTIDE SEQUENCE [LARGE SCALE GENOMIC DNA]</scope>
    <source>
        <strain evidence="7 8">BOTRYCO-2</strain>
    </source>
</reference>
<keyword evidence="4 5" id="KW-0472">Membrane</keyword>
<evidence type="ECO:0000256" key="1">
    <source>
        <dbReference type="ARBA" id="ARBA00004141"/>
    </source>
</evidence>
<sequence>MAKPPPLPGFIATLSMIGVLGLMMSLGPQTQLMLALDPKAPSHWWFTLLTWGLVHGSMLHFFVNIAYIVQVGPFSWAAGGGGWRNVASLWGVFGLGTLVGGLAFLGSDTQGLVLVGASGGASAMAGFYVIYGTVISPDDRRYRLFGRAMVEFLLGAILLPILIAAFFDIRISWEAHAAGFAAGLLVASWVVHKRNASTEAAVARLLV</sequence>
<feature type="transmembrane region" description="Helical" evidence="5">
    <location>
        <begin position="112"/>
        <end position="132"/>
    </location>
</feature>
<feature type="domain" description="Peptidase S54 rhomboid" evidence="6">
    <location>
        <begin position="45"/>
        <end position="189"/>
    </location>
</feature>
<keyword evidence="2 5" id="KW-0812">Transmembrane</keyword>
<comment type="caution">
    <text evidence="7">The sequence shown here is derived from an EMBL/GenBank/DDBJ whole genome shotgun (WGS) entry which is preliminary data.</text>
</comment>
<dbReference type="Proteomes" id="UP000245086">
    <property type="component" value="Unassembled WGS sequence"/>
</dbReference>
<dbReference type="InterPro" id="IPR035952">
    <property type="entry name" value="Rhomboid-like_sf"/>
</dbReference>
<accession>A0A2P2EDF6</accession>
<evidence type="ECO:0000256" key="5">
    <source>
        <dbReference type="SAM" id="Phobius"/>
    </source>
</evidence>
<comment type="subcellular location">
    <subcellularLocation>
        <location evidence="1">Membrane</location>
        <topology evidence="1">Multi-pass membrane protein</topology>
    </subcellularLocation>
</comment>
<dbReference type="EMBL" id="BFBR01000010">
    <property type="protein sequence ID" value="GBF59098.1"/>
    <property type="molecule type" value="Genomic_DNA"/>
</dbReference>
<feature type="transmembrane region" description="Helical" evidence="5">
    <location>
        <begin position="44"/>
        <end position="67"/>
    </location>
</feature>
<dbReference type="InterPro" id="IPR022764">
    <property type="entry name" value="Peptidase_S54_rhomboid_dom"/>
</dbReference>
<feature type="transmembrane region" description="Helical" evidence="5">
    <location>
        <begin position="87"/>
        <end position="106"/>
    </location>
</feature>
<name>A0A2P2EDF6_9PROT</name>
<dbReference type="GO" id="GO:0004252">
    <property type="term" value="F:serine-type endopeptidase activity"/>
    <property type="evidence" value="ECO:0007669"/>
    <property type="project" value="InterPro"/>
</dbReference>
<keyword evidence="8" id="KW-1185">Reference proteome</keyword>
<dbReference type="PANTHER" id="PTHR43066">
    <property type="entry name" value="RHOMBOID-RELATED PROTEIN"/>
    <property type="match status" value="1"/>
</dbReference>
<evidence type="ECO:0000256" key="2">
    <source>
        <dbReference type="ARBA" id="ARBA00022692"/>
    </source>
</evidence>
<dbReference type="AlphaFoldDB" id="A0A2P2EDF6"/>